<dbReference type="GO" id="GO:0009897">
    <property type="term" value="C:external side of plasma membrane"/>
    <property type="evidence" value="ECO:0007669"/>
    <property type="project" value="TreeGrafter"/>
</dbReference>
<keyword evidence="8" id="KW-0325">Glycoprotein</keyword>
<dbReference type="PRINTS" id="PR01407">
    <property type="entry name" value="BUTYPHLNCDUF"/>
</dbReference>
<dbReference type="InterPro" id="IPR003599">
    <property type="entry name" value="Ig_sub"/>
</dbReference>
<dbReference type="InterPro" id="IPR006574">
    <property type="entry name" value="PRY"/>
</dbReference>
<evidence type="ECO:0000256" key="2">
    <source>
        <dbReference type="ARBA" id="ARBA00007591"/>
    </source>
</evidence>
<evidence type="ECO:0000256" key="9">
    <source>
        <dbReference type="ARBA" id="ARBA00023319"/>
    </source>
</evidence>
<dbReference type="Proteomes" id="UP000515129">
    <property type="component" value="Linkage group LG28B"/>
</dbReference>
<dbReference type="KEGG" id="caua:113067593"/>
<dbReference type="SUPFAM" id="SSF49899">
    <property type="entry name" value="Concanavalin A-like lectins/glucanases"/>
    <property type="match status" value="1"/>
</dbReference>
<feature type="transmembrane region" description="Helical" evidence="10">
    <location>
        <begin position="265"/>
        <end position="287"/>
    </location>
</feature>
<dbReference type="Pfam" id="PF07686">
    <property type="entry name" value="V-set"/>
    <property type="match status" value="1"/>
</dbReference>
<dbReference type="GO" id="GO:0005102">
    <property type="term" value="F:signaling receptor binding"/>
    <property type="evidence" value="ECO:0007669"/>
    <property type="project" value="TreeGrafter"/>
</dbReference>
<dbReference type="SMART" id="SM00589">
    <property type="entry name" value="PRY"/>
    <property type="match status" value="1"/>
</dbReference>
<keyword evidence="6 10" id="KW-0472">Membrane</keyword>
<evidence type="ECO:0000256" key="10">
    <source>
        <dbReference type="SAM" id="Phobius"/>
    </source>
</evidence>
<dbReference type="FunFam" id="2.60.40.10:FF:000142">
    <property type="entry name" value="V-set domain-containing T-cell activation inhibitor 1"/>
    <property type="match status" value="1"/>
</dbReference>
<dbReference type="PANTHER" id="PTHR24100">
    <property type="entry name" value="BUTYROPHILIN"/>
    <property type="match status" value="1"/>
</dbReference>
<gene>
    <name evidence="14" type="primary">LOC113067593</name>
</gene>
<dbReference type="InterPro" id="IPR043136">
    <property type="entry name" value="B30.2/SPRY_sf"/>
</dbReference>
<evidence type="ECO:0000256" key="6">
    <source>
        <dbReference type="ARBA" id="ARBA00023136"/>
    </source>
</evidence>
<keyword evidence="7" id="KW-1015">Disulfide bond</keyword>
<keyword evidence="9" id="KW-0393">Immunoglobulin domain</keyword>
<protein>
    <submittedName>
        <fullName evidence="14">Butyrophilin subfamily 1 member A1-like</fullName>
    </submittedName>
</protein>
<proteinExistence type="inferred from homology"/>
<evidence type="ECO:0000256" key="8">
    <source>
        <dbReference type="ARBA" id="ARBA00023180"/>
    </source>
</evidence>
<keyword evidence="5 10" id="KW-1133">Transmembrane helix</keyword>
<dbReference type="PANTHER" id="PTHR24100:SF151">
    <property type="entry name" value="ICOS LIGAND"/>
    <property type="match status" value="1"/>
</dbReference>
<accession>A0A6P6MGA0</accession>
<organism evidence="13 14">
    <name type="scientific">Carassius auratus</name>
    <name type="common">Goldfish</name>
    <dbReference type="NCBI Taxonomy" id="7957"/>
    <lineage>
        <taxon>Eukaryota</taxon>
        <taxon>Metazoa</taxon>
        <taxon>Chordata</taxon>
        <taxon>Craniata</taxon>
        <taxon>Vertebrata</taxon>
        <taxon>Euteleostomi</taxon>
        <taxon>Actinopterygii</taxon>
        <taxon>Neopterygii</taxon>
        <taxon>Teleostei</taxon>
        <taxon>Ostariophysi</taxon>
        <taxon>Cypriniformes</taxon>
        <taxon>Cyprinidae</taxon>
        <taxon>Cyprininae</taxon>
        <taxon>Carassius</taxon>
    </lineage>
</organism>
<evidence type="ECO:0000256" key="3">
    <source>
        <dbReference type="ARBA" id="ARBA00022692"/>
    </source>
</evidence>
<comment type="similarity">
    <text evidence="2">Belongs to the immunoglobulin superfamily. BTN/MOG family.</text>
</comment>
<dbReference type="InterPro" id="IPR003879">
    <property type="entry name" value="Butyrophylin_SPRY"/>
</dbReference>
<dbReference type="SMART" id="SM00449">
    <property type="entry name" value="SPRY"/>
    <property type="match status" value="1"/>
</dbReference>
<dbReference type="InterPro" id="IPR050504">
    <property type="entry name" value="IgSF_BTN/MOG"/>
</dbReference>
<name>A0A6P6MGA0_CARAU</name>
<dbReference type="Pfam" id="PF13765">
    <property type="entry name" value="PRY"/>
    <property type="match status" value="1"/>
</dbReference>
<dbReference type="Gene3D" id="2.60.40.10">
    <property type="entry name" value="Immunoglobulins"/>
    <property type="match status" value="2"/>
</dbReference>
<keyword evidence="3 10" id="KW-0812">Transmembrane</keyword>
<feature type="domain" description="B30.2/SPRY" evidence="11">
    <location>
        <begin position="301"/>
        <end position="501"/>
    </location>
</feature>
<dbReference type="Pfam" id="PF22705">
    <property type="entry name" value="C2-set_3"/>
    <property type="match status" value="1"/>
</dbReference>
<dbReference type="PROSITE" id="PS50188">
    <property type="entry name" value="B302_SPRY"/>
    <property type="match status" value="1"/>
</dbReference>
<dbReference type="GO" id="GO:0001817">
    <property type="term" value="P:regulation of cytokine production"/>
    <property type="evidence" value="ECO:0007669"/>
    <property type="project" value="TreeGrafter"/>
</dbReference>
<feature type="domain" description="Ig-like" evidence="12">
    <location>
        <begin position="166"/>
        <end position="238"/>
    </location>
</feature>
<dbReference type="OrthoDB" id="10055806at2759"/>
<dbReference type="GeneID" id="113067593"/>
<dbReference type="InterPro" id="IPR053896">
    <property type="entry name" value="BTN3A2-like_Ig-C"/>
</dbReference>
<dbReference type="InterPro" id="IPR013106">
    <property type="entry name" value="Ig_V-set"/>
</dbReference>
<dbReference type="FunFam" id="2.60.120.920:FF:000004">
    <property type="entry name" value="Butyrophilin subfamily 1 member A1"/>
    <property type="match status" value="1"/>
</dbReference>
<dbReference type="InterPro" id="IPR013783">
    <property type="entry name" value="Ig-like_fold"/>
</dbReference>
<dbReference type="SUPFAM" id="SSF48726">
    <property type="entry name" value="Immunoglobulin"/>
    <property type="match status" value="2"/>
</dbReference>
<dbReference type="SMART" id="SM00406">
    <property type="entry name" value="IGv"/>
    <property type="match status" value="1"/>
</dbReference>
<evidence type="ECO:0000313" key="13">
    <source>
        <dbReference type="Proteomes" id="UP000515129"/>
    </source>
</evidence>
<dbReference type="InterPro" id="IPR001870">
    <property type="entry name" value="B30.2/SPRY"/>
</dbReference>
<evidence type="ECO:0000256" key="7">
    <source>
        <dbReference type="ARBA" id="ARBA00023157"/>
    </source>
</evidence>
<evidence type="ECO:0000256" key="5">
    <source>
        <dbReference type="ARBA" id="ARBA00022989"/>
    </source>
</evidence>
<comment type="subcellular location">
    <subcellularLocation>
        <location evidence="1">Membrane</location>
        <topology evidence="1">Single-pass type I membrane protein</topology>
    </subcellularLocation>
</comment>
<dbReference type="Gene3D" id="2.60.120.920">
    <property type="match status" value="1"/>
</dbReference>
<dbReference type="AlphaFoldDB" id="A0A6P6MGA0"/>
<dbReference type="RefSeq" id="XP_026095740.1">
    <property type="nucleotide sequence ID" value="XM_026239955.1"/>
</dbReference>
<evidence type="ECO:0000256" key="4">
    <source>
        <dbReference type="ARBA" id="ARBA00022729"/>
    </source>
</evidence>
<dbReference type="Pfam" id="PF00622">
    <property type="entry name" value="SPRY"/>
    <property type="match status" value="1"/>
</dbReference>
<dbReference type="InterPro" id="IPR003877">
    <property type="entry name" value="SPRY_dom"/>
</dbReference>
<dbReference type="GO" id="GO:0050863">
    <property type="term" value="P:regulation of T cell activation"/>
    <property type="evidence" value="ECO:0007669"/>
    <property type="project" value="UniProtKB-ARBA"/>
</dbReference>
<dbReference type="FunFam" id="2.60.40.10:FF:002319">
    <property type="entry name" value="Zgc:162154"/>
    <property type="match status" value="1"/>
</dbReference>
<evidence type="ECO:0000313" key="14">
    <source>
        <dbReference type="RefSeq" id="XP_026095740.1"/>
    </source>
</evidence>
<dbReference type="PROSITE" id="PS50835">
    <property type="entry name" value="IG_LIKE"/>
    <property type="match status" value="2"/>
</dbReference>
<dbReference type="InterPro" id="IPR036179">
    <property type="entry name" value="Ig-like_dom_sf"/>
</dbReference>
<evidence type="ECO:0000259" key="11">
    <source>
        <dbReference type="PROSITE" id="PS50188"/>
    </source>
</evidence>
<reference evidence="14" key="1">
    <citation type="submission" date="2025-08" db="UniProtKB">
        <authorList>
            <consortium name="RefSeq"/>
        </authorList>
    </citation>
    <scope>IDENTIFICATION</scope>
    <source>
        <strain evidence="14">Wakin</strain>
        <tissue evidence="14">Muscle</tissue>
    </source>
</reference>
<evidence type="ECO:0000259" key="12">
    <source>
        <dbReference type="PROSITE" id="PS50835"/>
    </source>
</evidence>
<dbReference type="GO" id="GO:0050852">
    <property type="term" value="P:T cell receptor signaling pathway"/>
    <property type="evidence" value="ECO:0007669"/>
    <property type="project" value="TreeGrafter"/>
</dbReference>
<keyword evidence="13" id="KW-1185">Reference proteome</keyword>
<dbReference type="GO" id="GO:1903037">
    <property type="term" value="P:regulation of leukocyte cell-cell adhesion"/>
    <property type="evidence" value="ECO:0007669"/>
    <property type="project" value="UniProtKB-ARBA"/>
</dbReference>
<dbReference type="CDD" id="cd13733">
    <property type="entry name" value="SPRY_PRY_C-I_1"/>
    <property type="match status" value="1"/>
</dbReference>
<dbReference type="SMART" id="SM00409">
    <property type="entry name" value="IG"/>
    <property type="match status" value="1"/>
</dbReference>
<evidence type="ECO:0000256" key="1">
    <source>
        <dbReference type="ARBA" id="ARBA00004479"/>
    </source>
</evidence>
<keyword evidence="4" id="KW-0732">Signal</keyword>
<dbReference type="InterPro" id="IPR013320">
    <property type="entry name" value="ConA-like_dom_sf"/>
</dbReference>
<dbReference type="InterPro" id="IPR007110">
    <property type="entry name" value="Ig-like_dom"/>
</dbReference>
<feature type="domain" description="Ig-like" evidence="12">
    <location>
        <begin position="62"/>
        <end position="161"/>
    </location>
</feature>
<sequence length="501" mass="57294">MVPSIDYLDSFVNVVSVQLKHSCSSEMKLFCLILLIINGITVSRSEQYEVVGPSDPVLAVAGEDVILSCSVKPLMSVVDMRVEWSRPDLRGSVVHLYEEHEDKNTDQSQYRGRTKLNLQELQRGNASLKLSSVQVSDEGRYMCFIQSKFWFDDTTVDVKVEAVGSPPVITVDGFDDSGGLRLQCESEGWYPEPVLEWLDSEGVRLSSETTDTHRGTDRFSVKHTITVHHRDDKIHCRVKLRHHMLETLIIGSSNMFNSWKTPVNLISVIVVVIVIAGIAGLLIAVFFHKNRELSRDFHFLQSQKSHIQDVITYLRKHKVNVILDADTAHPHLIMSSDGKQLRYEEIRLERVDWEEEQNDKFDKYLTVLGKEGFYTGCFYYEVQVKGQTVWDLGVARESTKKKGSIDMNILSGYWTTGLRYEKYLHLSYDSSEVLFSMKTKPQRVGVFVDYEKGQVSFYDVDSSSHIYSYADQSFNEKIYPFLSLGYKSNDNSTALVICDDY</sequence>